<dbReference type="GeneID" id="104242373"/>
<evidence type="ECO:0000313" key="3">
    <source>
        <dbReference type="Proteomes" id="UP000189701"/>
    </source>
</evidence>
<feature type="region of interest" description="Disordered" evidence="1">
    <location>
        <begin position="152"/>
        <end position="178"/>
    </location>
</feature>
<sequence length="317" mass="36025">MPKRSKPSSSDINVLDNNSVCVWSNAMDDALIDAFHHQHILGNRVGGTFTSHALDNIVNELQSKFPDKIINKERVHNRMRLIKRQFGKCYDMFQNGMSGFAWDPNTNTWNAESEVWDQLIQAKPEAAELRNKPIRNYDKLIVLYGKDRATGKHAETGSDMLKRSAHNNSRRSSTASLTIDEVDELISMNVASLENTEKDGQDEQEQTTPKTPTLNAYSEAPISNKNKNQKQDHLKGMTDMLRGGMDNLANAINRLSTMPPILESEIWQMVKEMNLEPRLVPKAYIFLCQHADLCRTLIGCPWEDHKIILLTMMSVDN</sequence>
<dbReference type="PANTHER" id="PTHR46929:SF13">
    <property type="entry name" value="MYB_SANT-LIKE DNA-BINDING DOMAIN PROTEIN"/>
    <property type="match status" value="1"/>
</dbReference>
<dbReference type="InterPro" id="IPR024752">
    <property type="entry name" value="Myb/SANT-like_dom"/>
</dbReference>
<feature type="region of interest" description="Disordered" evidence="1">
    <location>
        <begin position="194"/>
        <end position="232"/>
    </location>
</feature>
<gene>
    <name evidence="4" type="primary">LOC104242373</name>
</gene>
<feature type="compositionally biased region" description="Basic and acidic residues" evidence="1">
    <location>
        <begin position="152"/>
        <end position="162"/>
    </location>
</feature>
<dbReference type="PANTHER" id="PTHR46929">
    <property type="entry name" value="EXPRESSED PROTEIN"/>
    <property type="match status" value="1"/>
</dbReference>
<reference evidence="4" key="2">
    <citation type="submission" date="2025-08" db="UniProtKB">
        <authorList>
            <consortium name="RefSeq"/>
        </authorList>
    </citation>
    <scope>IDENTIFICATION</scope>
    <source>
        <tissue evidence="4">Leaf</tissue>
    </source>
</reference>
<feature type="compositionally biased region" description="Polar residues" evidence="1">
    <location>
        <begin position="206"/>
        <end position="226"/>
    </location>
</feature>
<dbReference type="Proteomes" id="UP000189701">
    <property type="component" value="Unplaced"/>
</dbReference>
<dbReference type="Pfam" id="PF12776">
    <property type="entry name" value="Myb_DNA-bind_3"/>
    <property type="match status" value="1"/>
</dbReference>
<reference evidence="3" key="1">
    <citation type="journal article" date="2013" name="Genome Biol.">
        <title>Reference genomes and transcriptomes of Nicotiana sylvestris and Nicotiana tomentosiformis.</title>
        <authorList>
            <person name="Sierro N."/>
            <person name="Battey J.N."/>
            <person name="Ouadi S."/>
            <person name="Bovet L."/>
            <person name="Goepfert S."/>
            <person name="Bakaher N."/>
            <person name="Peitsch M.C."/>
            <person name="Ivanov N.V."/>
        </authorList>
    </citation>
    <scope>NUCLEOTIDE SEQUENCE [LARGE SCALE GENOMIC DNA]</scope>
</reference>
<evidence type="ECO:0000256" key="1">
    <source>
        <dbReference type="SAM" id="MobiDB-lite"/>
    </source>
</evidence>
<proteinExistence type="predicted"/>
<dbReference type="AlphaFoldDB" id="A0A1U7XXS0"/>
<evidence type="ECO:0000313" key="4">
    <source>
        <dbReference type="RefSeq" id="XP_009795718.1"/>
    </source>
</evidence>
<dbReference type="RefSeq" id="XP_009795718.1">
    <property type="nucleotide sequence ID" value="XM_009797416.1"/>
</dbReference>
<feature type="domain" description="Myb/SANT-like" evidence="2">
    <location>
        <begin position="23"/>
        <end position="118"/>
    </location>
</feature>
<dbReference type="eggNOG" id="ENOG502S0Q6">
    <property type="taxonomic scope" value="Eukaryota"/>
</dbReference>
<organism evidence="3 4">
    <name type="scientific">Nicotiana sylvestris</name>
    <name type="common">Wood tobacco</name>
    <name type="synonym">South American tobacco</name>
    <dbReference type="NCBI Taxonomy" id="4096"/>
    <lineage>
        <taxon>Eukaryota</taxon>
        <taxon>Viridiplantae</taxon>
        <taxon>Streptophyta</taxon>
        <taxon>Embryophyta</taxon>
        <taxon>Tracheophyta</taxon>
        <taxon>Spermatophyta</taxon>
        <taxon>Magnoliopsida</taxon>
        <taxon>eudicotyledons</taxon>
        <taxon>Gunneridae</taxon>
        <taxon>Pentapetalae</taxon>
        <taxon>asterids</taxon>
        <taxon>lamiids</taxon>
        <taxon>Solanales</taxon>
        <taxon>Solanaceae</taxon>
        <taxon>Nicotianoideae</taxon>
        <taxon>Nicotianeae</taxon>
        <taxon>Nicotiana</taxon>
    </lineage>
</organism>
<protein>
    <submittedName>
        <fullName evidence="4">Uncharacterized protein LOC104242373</fullName>
    </submittedName>
</protein>
<accession>A0A1U7XXS0</accession>
<evidence type="ECO:0000259" key="2">
    <source>
        <dbReference type="Pfam" id="PF12776"/>
    </source>
</evidence>
<name>A0A1U7XXS0_NICSY</name>
<keyword evidence="3" id="KW-1185">Reference proteome</keyword>
<dbReference type="KEGG" id="nsy:104242373"/>